<dbReference type="SUPFAM" id="SSF55681">
    <property type="entry name" value="Class II aaRS and biotin synthetases"/>
    <property type="match status" value="1"/>
</dbReference>
<proteinExistence type="inferred from homology"/>
<feature type="binding site" evidence="5 7">
    <location>
        <begin position="160"/>
        <end position="162"/>
    </location>
    <ligand>
        <name>substrate</name>
    </ligand>
</feature>
<dbReference type="PANTHER" id="PTHR10993:SF7">
    <property type="entry name" value="LIPOYLTRANSFERASE 2, MITOCHONDRIAL-RELATED"/>
    <property type="match status" value="1"/>
</dbReference>
<comment type="pathway">
    <text evidence="1 5">Protein modification; protein lipoylation via endogenous pathway; protein N(6)-(lipoyl)lysine from octanoyl-[acyl-carrier-protein]: step 1/2.</text>
</comment>
<dbReference type="PROSITE" id="PS51733">
    <property type="entry name" value="BPL_LPL_CATALYTIC"/>
    <property type="match status" value="1"/>
</dbReference>
<evidence type="ECO:0000256" key="2">
    <source>
        <dbReference type="ARBA" id="ARBA00007907"/>
    </source>
</evidence>
<dbReference type="HAMAP" id="MF_00013">
    <property type="entry name" value="LipB"/>
    <property type="match status" value="1"/>
</dbReference>
<keyword evidence="4 5" id="KW-0012">Acyltransferase</keyword>
<dbReference type="InterPro" id="IPR020605">
    <property type="entry name" value="Octanoyltransferase_CS"/>
</dbReference>
<organism evidence="10">
    <name type="scientific">Paulinella micropora</name>
    <dbReference type="NCBI Taxonomy" id="1928728"/>
    <lineage>
        <taxon>Eukaryota</taxon>
        <taxon>Sar</taxon>
        <taxon>Rhizaria</taxon>
        <taxon>Cercozoa</taxon>
        <taxon>Imbricatea</taxon>
        <taxon>Silicofilosea</taxon>
        <taxon>Euglyphida</taxon>
        <taxon>Paulinellidae</taxon>
        <taxon>Paulinella</taxon>
    </lineage>
</organism>
<dbReference type="PIRSF" id="PIRSF016262">
    <property type="entry name" value="LPLase"/>
    <property type="match status" value="1"/>
</dbReference>
<sequence>MFLNKKHEVILFKFEQPIPYLQAWGWQNEWQEHLITNQDAPEAIWFLQHPPCYTVGRNSNLNLLHFNVSIPPEPLYRINRGGEVTYHGYGQLMIYLVINLQRHRIDLHLYIRTLEQTIIDTLACLNVTAHRVHGLTGVWIQNQKVAAIGVGIRRWITQHGIALNIKCNLSSFQSITPCGLMIQSVGELDEWIPTVNLTEIQNLLQYQLTRNLCFNFRHPTLDETFRK</sequence>
<comment type="function">
    <text evidence="5">Catalyzes the transfer of endogenously produced octanoic acid from octanoyl-acyl-carrier-protein onto the lipoyl domains of lipoate-dependent enzymes. Lipoyl-ACP can also act as a substrate although octanoyl-ACP is likely to be the physiological substrate.</text>
</comment>
<dbReference type="NCBIfam" id="TIGR00214">
    <property type="entry name" value="lipB"/>
    <property type="match status" value="1"/>
</dbReference>
<evidence type="ECO:0000256" key="7">
    <source>
        <dbReference type="PIRSR" id="PIRSR016262-2"/>
    </source>
</evidence>
<dbReference type="EC" id="2.3.1.181" evidence="5"/>
<feature type="binding site" evidence="5 7">
    <location>
        <begin position="147"/>
        <end position="149"/>
    </location>
    <ligand>
        <name>substrate</name>
    </ligand>
</feature>
<feature type="binding site" evidence="5 7">
    <location>
        <begin position="80"/>
        <end position="87"/>
    </location>
    <ligand>
        <name>substrate</name>
    </ligand>
</feature>
<evidence type="ECO:0000259" key="9">
    <source>
        <dbReference type="PROSITE" id="PS51733"/>
    </source>
</evidence>
<dbReference type="InterPro" id="IPR000544">
    <property type="entry name" value="Octanoyltransferase"/>
</dbReference>
<evidence type="ECO:0000313" key="10">
    <source>
        <dbReference type="EMBL" id="AXY63628.1"/>
    </source>
</evidence>
<comment type="miscellaneous">
    <text evidence="5">In the reaction, the free carboxyl group of octanoic acid is attached via an amide linkage to the epsilon-amino group of a specific lysine residue of lipoyl domains of lipoate-dependent enzymes.</text>
</comment>
<comment type="similarity">
    <text evidence="2 5">Belongs to the LipB family.</text>
</comment>
<keyword evidence="10" id="KW-0934">Plastid</keyword>
<dbReference type="GeneID" id="38331577"/>
<dbReference type="CDD" id="cd16444">
    <property type="entry name" value="LipB"/>
    <property type="match status" value="1"/>
</dbReference>
<feature type="site" description="Lowers pKa of active site Cys" evidence="5 8">
    <location>
        <position position="144"/>
    </location>
</feature>
<evidence type="ECO:0000256" key="8">
    <source>
        <dbReference type="PIRSR" id="PIRSR016262-3"/>
    </source>
</evidence>
<dbReference type="EMBL" id="MG976688">
    <property type="protein sequence ID" value="AXY63628.1"/>
    <property type="molecule type" value="Genomic_DNA"/>
</dbReference>
<evidence type="ECO:0000256" key="4">
    <source>
        <dbReference type="ARBA" id="ARBA00023315"/>
    </source>
</evidence>
<dbReference type="Pfam" id="PF21948">
    <property type="entry name" value="LplA-B_cat"/>
    <property type="match status" value="1"/>
</dbReference>
<dbReference type="UniPathway" id="UPA00538">
    <property type="reaction ID" value="UER00592"/>
</dbReference>
<dbReference type="PROSITE" id="PS01313">
    <property type="entry name" value="LIPB"/>
    <property type="match status" value="1"/>
</dbReference>
<dbReference type="RefSeq" id="YP_009530939.1">
    <property type="nucleotide sequence ID" value="NC_039737.1"/>
</dbReference>
<evidence type="ECO:0000256" key="6">
    <source>
        <dbReference type="PIRSR" id="PIRSR016262-1"/>
    </source>
</evidence>
<protein>
    <recommendedName>
        <fullName evidence="5">Probable octanoyltransferase</fullName>
        <ecNumber evidence="5">2.3.1.181</ecNumber>
    </recommendedName>
    <alternativeName>
        <fullName evidence="5">Lipoate-protein ligase B</fullName>
    </alternativeName>
    <alternativeName>
        <fullName evidence="5">Lipoyl/octanoyl transferase</fullName>
    </alternativeName>
    <alternativeName>
        <fullName evidence="5">Octanoyl-[acyl-carrier-protein]-protein N-octanoyltransferase</fullName>
    </alternativeName>
</protein>
<keyword evidence="3 5" id="KW-0808">Transferase</keyword>
<dbReference type="GO" id="GO:0009249">
    <property type="term" value="P:protein lipoylation"/>
    <property type="evidence" value="ECO:0007669"/>
    <property type="project" value="InterPro"/>
</dbReference>
<dbReference type="PANTHER" id="PTHR10993">
    <property type="entry name" value="OCTANOYLTRANSFERASE"/>
    <property type="match status" value="1"/>
</dbReference>
<feature type="domain" description="BPL/LPL catalytic" evidence="9">
    <location>
        <begin position="38"/>
        <end position="216"/>
    </location>
</feature>
<geneLocation type="plastid" evidence="10"/>
<evidence type="ECO:0000256" key="1">
    <source>
        <dbReference type="ARBA" id="ARBA00004821"/>
    </source>
</evidence>
<dbReference type="GO" id="GO:0033819">
    <property type="term" value="F:lipoyl(octanoyl) transferase activity"/>
    <property type="evidence" value="ECO:0007669"/>
    <property type="project" value="UniProtKB-EC"/>
</dbReference>
<keyword evidence="10" id="KW-0436">Ligase</keyword>
<dbReference type="InterPro" id="IPR045864">
    <property type="entry name" value="aa-tRNA-synth_II/BPL/LPL"/>
</dbReference>
<dbReference type="AlphaFoldDB" id="A0A385I162"/>
<accession>A0A385I162</accession>
<dbReference type="Gene3D" id="3.30.930.10">
    <property type="entry name" value="Bira Bifunctional Protein, Domain 2"/>
    <property type="match status" value="1"/>
</dbReference>
<dbReference type="InterPro" id="IPR004143">
    <property type="entry name" value="BPL_LPL_catalytic"/>
</dbReference>
<dbReference type="GO" id="GO:0016874">
    <property type="term" value="F:ligase activity"/>
    <property type="evidence" value="ECO:0007669"/>
    <property type="project" value="UniProtKB-KW"/>
</dbReference>
<reference evidence="10" key="1">
    <citation type="submission" date="2018-02" db="EMBL/GenBank/DDBJ databases">
        <title>Genome reduction pattern in chromatophore genome of Paulinella.</title>
        <authorList>
            <person name="Lhee D."/>
            <person name="Yoon H.S."/>
        </authorList>
    </citation>
    <scope>NUCLEOTIDE SEQUENCE</scope>
    <source>
        <strain evidence="10">NZ27</strain>
    </source>
</reference>
<evidence type="ECO:0000256" key="3">
    <source>
        <dbReference type="ARBA" id="ARBA00022679"/>
    </source>
</evidence>
<gene>
    <name evidence="5 10" type="primary">lipB</name>
    <name evidence="10" type="ORF">PMNZ_707</name>
</gene>
<comment type="catalytic activity">
    <reaction evidence="5">
        <text>octanoyl-[ACP] + L-lysyl-[protein] = N(6)-octanoyl-L-lysyl-[protein] + holo-[ACP] + H(+)</text>
        <dbReference type="Rhea" id="RHEA:17665"/>
        <dbReference type="Rhea" id="RHEA-COMP:9636"/>
        <dbReference type="Rhea" id="RHEA-COMP:9685"/>
        <dbReference type="Rhea" id="RHEA-COMP:9752"/>
        <dbReference type="Rhea" id="RHEA-COMP:9928"/>
        <dbReference type="ChEBI" id="CHEBI:15378"/>
        <dbReference type="ChEBI" id="CHEBI:29969"/>
        <dbReference type="ChEBI" id="CHEBI:64479"/>
        <dbReference type="ChEBI" id="CHEBI:78463"/>
        <dbReference type="ChEBI" id="CHEBI:78809"/>
        <dbReference type="EC" id="2.3.1.181"/>
    </reaction>
</comment>
<feature type="active site" description="Acyl-thioester intermediate" evidence="5 6">
    <location>
        <position position="178"/>
    </location>
</feature>
<evidence type="ECO:0000256" key="5">
    <source>
        <dbReference type="HAMAP-Rule" id="MF_00013"/>
    </source>
</evidence>
<name>A0A385I162_9EUKA</name>